<dbReference type="InterPro" id="IPR010259">
    <property type="entry name" value="S8pro/Inhibitor_I9"/>
</dbReference>
<dbReference type="OrthoDB" id="687377at2759"/>
<evidence type="ECO:0000313" key="3">
    <source>
        <dbReference type="EMBL" id="KAE9592453.1"/>
    </source>
</evidence>
<dbReference type="PANTHER" id="PTHR48222:SF4">
    <property type="entry name" value="PROTEINASE INHIBITOR, PROPEPTIDE"/>
    <property type="match status" value="1"/>
</dbReference>
<dbReference type="Gene3D" id="3.30.70.80">
    <property type="entry name" value="Peptidase S8 propeptide/proteinase inhibitor I9"/>
    <property type="match status" value="1"/>
</dbReference>
<comment type="caution">
    <text evidence="3">The sequence shown here is derived from an EMBL/GenBank/DDBJ whole genome shotgun (WGS) entry which is preliminary data.</text>
</comment>
<dbReference type="EMBL" id="WOCE01000019">
    <property type="protein sequence ID" value="KAE9592453.1"/>
    <property type="molecule type" value="Genomic_DNA"/>
</dbReference>
<dbReference type="AlphaFoldDB" id="A0A6A4NK65"/>
<accession>A0A6A4NK65</accession>
<reference evidence="4" key="1">
    <citation type="journal article" date="2020" name="Nat. Commun.">
        <title>Genome sequence of the cluster root forming white lupin.</title>
        <authorList>
            <person name="Hufnagel B."/>
            <person name="Marques A."/>
            <person name="Soriano A."/>
            <person name="Marques L."/>
            <person name="Divol F."/>
            <person name="Doumas P."/>
            <person name="Sallet E."/>
            <person name="Mancinotti D."/>
            <person name="Carrere S."/>
            <person name="Marande W."/>
            <person name="Arribat S."/>
            <person name="Keller J."/>
            <person name="Huneau C."/>
            <person name="Blein T."/>
            <person name="Aime D."/>
            <person name="Laguerre M."/>
            <person name="Taylor J."/>
            <person name="Schubert V."/>
            <person name="Nelson M."/>
            <person name="Geu-Flores F."/>
            <person name="Crespi M."/>
            <person name="Gallardo-Guerrero K."/>
            <person name="Delaux P.-M."/>
            <person name="Salse J."/>
            <person name="Berges H."/>
            <person name="Guyot R."/>
            <person name="Gouzy J."/>
            <person name="Peret B."/>
        </authorList>
    </citation>
    <scope>NUCLEOTIDE SEQUENCE [LARGE SCALE GENOMIC DNA]</scope>
    <source>
        <strain evidence="4">cv. Amiga</strain>
    </source>
</reference>
<dbReference type="PANTHER" id="PTHR48222">
    <property type="entry name" value="PROTEINASE INHIBITOR, PROPEPTIDE"/>
    <property type="match status" value="1"/>
</dbReference>
<keyword evidence="4" id="KW-1185">Reference proteome</keyword>
<dbReference type="Proteomes" id="UP000447434">
    <property type="component" value="Chromosome 19"/>
</dbReference>
<sequence>MAMHLNLKPRHSLNMFLIFFLFIYFTSLTMSDSAATPLGFVASLTSSAPAVNIVYTEKPEGEDPELYYIRILSPVLGSEEAAKESLDYSYKNAASGFSAKLTPQQVVEISSK</sequence>
<protein>
    <submittedName>
        <fullName evidence="3">Putative peptidase S8 propeptide/proteinase inhibitor I9</fullName>
    </submittedName>
</protein>
<organism evidence="3 4">
    <name type="scientific">Lupinus albus</name>
    <name type="common">White lupine</name>
    <name type="synonym">Lupinus termis</name>
    <dbReference type="NCBI Taxonomy" id="3870"/>
    <lineage>
        <taxon>Eukaryota</taxon>
        <taxon>Viridiplantae</taxon>
        <taxon>Streptophyta</taxon>
        <taxon>Embryophyta</taxon>
        <taxon>Tracheophyta</taxon>
        <taxon>Spermatophyta</taxon>
        <taxon>Magnoliopsida</taxon>
        <taxon>eudicotyledons</taxon>
        <taxon>Gunneridae</taxon>
        <taxon>Pentapetalae</taxon>
        <taxon>rosids</taxon>
        <taxon>fabids</taxon>
        <taxon>Fabales</taxon>
        <taxon>Fabaceae</taxon>
        <taxon>Papilionoideae</taxon>
        <taxon>50 kb inversion clade</taxon>
        <taxon>genistoids sensu lato</taxon>
        <taxon>core genistoids</taxon>
        <taxon>Genisteae</taxon>
        <taxon>Lupinus</taxon>
    </lineage>
</organism>
<name>A0A6A4NK65_LUPAL</name>
<evidence type="ECO:0000259" key="2">
    <source>
        <dbReference type="Pfam" id="PF05922"/>
    </source>
</evidence>
<dbReference type="InterPro" id="IPR037045">
    <property type="entry name" value="S8pro/Inhibitor_I9_sf"/>
</dbReference>
<dbReference type="Pfam" id="PF05922">
    <property type="entry name" value="Inhibitor_I9"/>
    <property type="match status" value="1"/>
</dbReference>
<gene>
    <name evidence="3" type="ORF">Lalb_Chr19g0129441</name>
</gene>
<keyword evidence="1" id="KW-0732">Signal</keyword>
<proteinExistence type="predicted"/>
<feature type="signal peptide" evidence="1">
    <location>
        <begin position="1"/>
        <end position="31"/>
    </location>
</feature>
<feature type="chain" id="PRO_5025607556" evidence="1">
    <location>
        <begin position="32"/>
        <end position="112"/>
    </location>
</feature>
<evidence type="ECO:0000256" key="1">
    <source>
        <dbReference type="SAM" id="SignalP"/>
    </source>
</evidence>
<feature type="domain" description="Inhibitor I9" evidence="2">
    <location>
        <begin position="69"/>
        <end position="111"/>
    </location>
</feature>
<evidence type="ECO:0000313" key="4">
    <source>
        <dbReference type="Proteomes" id="UP000447434"/>
    </source>
</evidence>